<organism evidence="1 2">
    <name type="scientific">Citrus sinensis</name>
    <name type="common">Sweet orange</name>
    <name type="synonym">Citrus aurantium var. sinensis</name>
    <dbReference type="NCBI Taxonomy" id="2711"/>
    <lineage>
        <taxon>Eukaryota</taxon>
        <taxon>Viridiplantae</taxon>
        <taxon>Streptophyta</taxon>
        <taxon>Embryophyta</taxon>
        <taxon>Tracheophyta</taxon>
        <taxon>Spermatophyta</taxon>
        <taxon>Magnoliopsida</taxon>
        <taxon>eudicotyledons</taxon>
        <taxon>Gunneridae</taxon>
        <taxon>Pentapetalae</taxon>
        <taxon>rosids</taxon>
        <taxon>malvids</taxon>
        <taxon>Sapindales</taxon>
        <taxon>Rutaceae</taxon>
        <taxon>Aurantioideae</taxon>
        <taxon>Citrus</taxon>
    </lineage>
</organism>
<proteinExistence type="predicted"/>
<sequence>MEMERVTEFPFSNLDRRPRKRARLGWDVPQVPK</sequence>
<dbReference type="Proteomes" id="UP000027120">
    <property type="component" value="Unassembled WGS sequence"/>
</dbReference>
<dbReference type="EMBL" id="KK784892">
    <property type="protein sequence ID" value="KDO69450.1"/>
    <property type="molecule type" value="Genomic_DNA"/>
</dbReference>
<keyword evidence="2" id="KW-1185">Reference proteome</keyword>
<reference evidence="1 2" key="1">
    <citation type="submission" date="2014-04" db="EMBL/GenBank/DDBJ databases">
        <authorList>
            <consortium name="International Citrus Genome Consortium"/>
            <person name="Gmitter F."/>
            <person name="Chen C."/>
            <person name="Farmerie W."/>
            <person name="Harkins T."/>
            <person name="Desany B."/>
            <person name="Mohiuddin M."/>
            <person name="Kodira C."/>
            <person name="Borodovsky M."/>
            <person name="Lomsadze A."/>
            <person name="Burns P."/>
            <person name="Jenkins J."/>
            <person name="Prochnik S."/>
            <person name="Shu S."/>
            <person name="Chapman J."/>
            <person name="Pitluck S."/>
            <person name="Schmutz J."/>
            <person name="Rokhsar D."/>
        </authorList>
    </citation>
    <scope>NUCLEOTIDE SEQUENCE</scope>
</reference>
<evidence type="ECO:0000313" key="2">
    <source>
        <dbReference type="Proteomes" id="UP000027120"/>
    </source>
</evidence>
<name>A0A067FTD9_CITSI</name>
<gene>
    <name evidence="1" type="ORF">CISIN_1g0139732mg</name>
</gene>
<accession>A0A067FTD9</accession>
<feature type="non-terminal residue" evidence="1">
    <location>
        <position position="33"/>
    </location>
</feature>
<protein>
    <submittedName>
        <fullName evidence="1">Uncharacterized protein</fullName>
    </submittedName>
</protein>
<dbReference type="AlphaFoldDB" id="A0A067FTD9"/>
<evidence type="ECO:0000313" key="1">
    <source>
        <dbReference type="EMBL" id="KDO69450.1"/>
    </source>
</evidence>